<keyword evidence="3" id="KW-0560">Oxidoreductase</keyword>
<comment type="caution">
    <text evidence="6">The sequence shown here is derived from an EMBL/GenBank/DDBJ whole genome shotgun (WGS) entry which is preliminary data.</text>
</comment>
<dbReference type="InterPro" id="IPR007803">
    <property type="entry name" value="Asp/Arg/Pro-Hydrxlase"/>
</dbReference>
<evidence type="ECO:0000313" key="6">
    <source>
        <dbReference type="EMBL" id="CAK0853142.1"/>
    </source>
</evidence>
<dbReference type="PANTHER" id="PTHR46332">
    <property type="entry name" value="ASPARTATE BETA-HYDROXYLASE DOMAIN-CONTAINING PROTEIN 2"/>
    <property type="match status" value="1"/>
</dbReference>
<dbReference type="Proteomes" id="UP001189429">
    <property type="component" value="Unassembled WGS sequence"/>
</dbReference>
<feature type="region of interest" description="Disordered" evidence="4">
    <location>
        <begin position="431"/>
        <end position="452"/>
    </location>
</feature>
<evidence type="ECO:0000256" key="1">
    <source>
        <dbReference type="ARBA" id="ARBA00007730"/>
    </source>
</evidence>
<protein>
    <recommendedName>
        <fullName evidence="5">Aspartyl/asparaginy/proline hydroxylase domain-containing protein</fullName>
    </recommendedName>
</protein>
<dbReference type="Pfam" id="PF05118">
    <property type="entry name" value="Asp_Arg_Hydrox"/>
    <property type="match status" value="1"/>
</dbReference>
<evidence type="ECO:0000256" key="3">
    <source>
        <dbReference type="ARBA" id="ARBA00023002"/>
    </source>
</evidence>
<feature type="compositionally biased region" description="Basic residues" evidence="4">
    <location>
        <begin position="58"/>
        <end position="69"/>
    </location>
</feature>
<evidence type="ECO:0000256" key="2">
    <source>
        <dbReference type="ARBA" id="ARBA00022964"/>
    </source>
</evidence>
<proteinExistence type="inferred from homology"/>
<organism evidence="6 7">
    <name type="scientific">Prorocentrum cordatum</name>
    <dbReference type="NCBI Taxonomy" id="2364126"/>
    <lineage>
        <taxon>Eukaryota</taxon>
        <taxon>Sar</taxon>
        <taxon>Alveolata</taxon>
        <taxon>Dinophyceae</taxon>
        <taxon>Prorocentrales</taxon>
        <taxon>Prorocentraceae</taxon>
        <taxon>Prorocentrum</taxon>
    </lineage>
</organism>
<feature type="region of interest" description="Disordered" evidence="4">
    <location>
        <begin position="1"/>
        <end position="39"/>
    </location>
</feature>
<evidence type="ECO:0000313" key="7">
    <source>
        <dbReference type="Proteomes" id="UP001189429"/>
    </source>
</evidence>
<feature type="domain" description="Aspartyl/asparaginy/proline hydroxylase" evidence="5">
    <location>
        <begin position="242"/>
        <end position="405"/>
    </location>
</feature>
<evidence type="ECO:0000256" key="4">
    <source>
        <dbReference type="SAM" id="MobiDB-lite"/>
    </source>
</evidence>
<feature type="non-terminal residue" evidence="6">
    <location>
        <position position="1"/>
    </location>
</feature>
<dbReference type="InterPro" id="IPR051821">
    <property type="entry name" value="Asp/Asn_beta-hydroxylase"/>
</dbReference>
<dbReference type="SUPFAM" id="SSF51197">
    <property type="entry name" value="Clavaminate synthase-like"/>
    <property type="match status" value="1"/>
</dbReference>
<feature type="region of interest" description="Disordered" evidence="4">
    <location>
        <begin position="58"/>
        <end position="89"/>
    </location>
</feature>
<name>A0ABN9U2V1_9DINO</name>
<evidence type="ECO:0000259" key="5">
    <source>
        <dbReference type="Pfam" id="PF05118"/>
    </source>
</evidence>
<comment type="similarity">
    <text evidence="1">Belongs to the aspartyl/asparaginyl beta-hydroxylase family.</text>
</comment>
<keyword evidence="2" id="KW-0223">Dioxygenase</keyword>
<reference evidence="6" key="1">
    <citation type="submission" date="2023-10" db="EMBL/GenBank/DDBJ databases">
        <authorList>
            <person name="Chen Y."/>
            <person name="Shah S."/>
            <person name="Dougan E. K."/>
            <person name="Thang M."/>
            <person name="Chan C."/>
        </authorList>
    </citation>
    <scope>NUCLEOTIDE SEQUENCE [LARGE SCALE GENOMIC DNA]</scope>
</reference>
<dbReference type="Gene3D" id="2.60.120.330">
    <property type="entry name" value="B-lactam Antibiotic, Isopenicillin N Synthase, Chain"/>
    <property type="match status" value="1"/>
</dbReference>
<dbReference type="PANTHER" id="PTHR46332:SF5">
    <property type="entry name" value="ASPARTATE BETA-HYDROXYLASE DOMAIN CONTAINING 2"/>
    <property type="match status" value="1"/>
</dbReference>
<dbReference type="InterPro" id="IPR027443">
    <property type="entry name" value="IPNS-like_sf"/>
</dbReference>
<accession>A0ABN9U2V1</accession>
<dbReference type="EMBL" id="CAUYUJ010015376">
    <property type="protein sequence ID" value="CAK0853142.1"/>
    <property type="molecule type" value="Genomic_DNA"/>
</dbReference>
<keyword evidence="7" id="KW-1185">Reference proteome</keyword>
<sequence>RGFPILLRRPSPSHFSPSLAADFDSHEAGPRTQRGAAGAVPAAAVAGAALRRERWRQRWRRRGRSRRRPAAAAAARRAGAGLAPGARAGRRTRAARLLLVGRVRPPGARARRVAAGAQRGRGPRGALERAVEHAGCHKAEGHPDDAGFMARQCPWRWRCLLMVSAELGHHLAVGLRDLPRAAGALRRTSRLLASVGALPFFRHHDTASPLRLNQNRDFFPAASHWPVWSRPSWPPFACFLEEHHATFRSALEELLAADPAGEVFRAVGLQQGDRLAREPEDWSRVDLVNSGGMTDWCGLTPWLRRSCELLATRSEINSRCETYLAGAALARLLPGAELRPHFDTNPRLAAHLGLRTPPGAHMVVADEVVVWEEGRAVVFDDTYVHRVQHDGAEPRYLLVAWMCHPCDLGWRAGLGAAWAAENPLPKECGGGGGAPPAGGGFGLGGGERAAAA</sequence>
<gene>
    <name evidence="6" type="ORF">PCOR1329_LOCUS44727</name>
</gene>
<feature type="compositionally biased region" description="Low complexity" evidence="4">
    <location>
        <begin position="70"/>
        <end position="87"/>
    </location>
</feature>